<evidence type="ECO:0000259" key="8">
    <source>
        <dbReference type="SMART" id="SM00382"/>
    </source>
</evidence>
<evidence type="ECO:0000256" key="5">
    <source>
        <dbReference type="ARBA" id="ARBA00023128"/>
    </source>
</evidence>
<dbReference type="GO" id="GO:0140570">
    <property type="term" value="P:extraction of mislocalized protein from mitochondrial outer membrane"/>
    <property type="evidence" value="ECO:0007669"/>
    <property type="project" value="TreeGrafter"/>
</dbReference>
<dbReference type="PROSITE" id="PS00674">
    <property type="entry name" value="AAA"/>
    <property type="match status" value="1"/>
</dbReference>
<comment type="similarity">
    <text evidence="6">Belongs to the AAA ATPase family.</text>
</comment>
<comment type="subcellular location">
    <subcellularLocation>
        <location evidence="1">Mitochondrion</location>
    </subcellularLocation>
</comment>
<dbReference type="SUPFAM" id="SSF52540">
    <property type="entry name" value="P-loop containing nucleoside triphosphate hydrolases"/>
    <property type="match status" value="1"/>
</dbReference>
<organism evidence="9 10">
    <name type="scientific">Penicillium angulare</name>
    <dbReference type="NCBI Taxonomy" id="116970"/>
    <lineage>
        <taxon>Eukaryota</taxon>
        <taxon>Fungi</taxon>
        <taxon>Dikarya</taxon>
        <taxon>Ascomycota</taxon>
        <taxon>Pezizomycotina</taxon>
        <taxon>Eurotiomycetes</taxon>
        <taxon>Eurotiomycetidae</taxon>
        <taxon>Eurotiales</taxon>
        <taxon>Aspergillaceae</taxon>
        <taxon>Penicillium</taxon>
    </lineage>
</organism>
<dbReference type="Gene3D" id="3.40.50.300">
    <property type="entry name" value="P-loop containing nucleotide triphosphate hydrolases"/>
    <property type="match status" value="1"/>
</dbReference>
<evidence type="ECO:0000256" key="6">
    <source>
        <dbReference type="RuleBase" id="RU003651"/>
    </source>
</evidence>
<keyword evidence="3 6" id="KW-0067">ATP-binding</keyword>
<dbReference type="InterPro" id="IPR003593">
    <property type="entry name" value="AAA+_ATPase"/>
</dbReference>
<dbReference type="FunFam" id="3.40.50.300:FF:001025">
    <property type="entry name" value="ATPase family, AAA domain-containing 2B"/>
    <property type="match status" value="1"/>
</dbReference>
<dbReference type="GO" id="GO:0005524">
    <property type="term" value="F:ATP binding"/>
    <property type="evidence" value="ECO:0007669"/>
    <property type="project" value="UniProtKB-KW"/>
</dbReference>
<dbReference type="Pfam" id="PF00004">
    <property type="entry name" value="AAA"/>
    <property type="match status" value="1"/>
</dbReference>
<dbReference type="OrthoDB" id="10254455at2759"/>
<dbReference type="GO" id="GO:0005741">
    <property type="term" value="C:mitochondrial outer membrane"/>
    <property type="evidence" value="ECO:0007669"/>
    <property type="project" value="TreeGrafter"/>
</dbReference>
<reference evidence="9" key="2">
    <citation type="journal article" date="2023" name="IMA Fungus">
        <title>Comparative genomic study of the Penicillium genus elucidates a diverse pangenome and 15 lateral gene transfer events.</title>
        <authorList>
            <person name="Petersen C."/>
            <person name="Sorensen T."/>
            <person name="Nielsen M.R."/>
            <person name="Sondergaard T.E."/>
            <person name="Sorensen J.L."/>
            <person name="Fitzpatrick D.A."/>
            <person name="Frisvad J.C."/>
            <person name="Nielsen K.L."/>
        </authorList>
    </citation>
    <scope>NUCLEOTIDE SEQUENCE</scope>
    <source>
        <strain evidence="9">IBT 30069</strain>
    </source>
</reference>
<dbReference type="InterPro" id="IPR003959">
    <property type="entry name" value="ATPase_AAA_core"/>
</dbReference>
<dbReference type="GO" id="GO:0016887">
    <property type="term" value="F:ATP hydrolysis activity"/>
    <property type="evidence" value="ECO:0007669"/>
    <property type="project" value="InterPro"/>
</dbReference>
<comment type="caution">
    <text evidence="9">The sequence shown here is derived from an EMBL/GenBank/DDBJ whole genome shotgun (WGS) entry which is preliminary data.</text>
</comment>
<keyword evidence="2 6" id="KW-0547">Nucleotide-binding</keyword>
<feature type="region of interest" description="Disordered" evidence="7">
    <location>
        <begin position="406"/>
        <end position="431"/>
    </location>
</feature>
<keyword evidence="4" id="KW-0175">Coiled coil</keyword>
<dbReference type="Proteomes" id="UP001149165">
    <property type="component" value="Unassembled WGS sequence"/>
</dbReference>
<protein>
    <recommendedName>
        <fullName evidence="8">AAA+ ATPase domain-containing protein</fullName>
    </recommendedName>
</protein>
<dbReference type="InterPro" id="IPR027417">
    <property type="entry name" value="P-loop_NTPase"/>
</dbReference>
<dbReference type="InterPro" id="IPR051701">
    <property type="entry name" value="Mito_OM_Translocase_MSP1"/>
</dbReference>
<keyword evidence="10" id="KW-1185">Reference proteome</keyword>
<reference evidence="9" key="1">
    <citation type="submission" date="2022-11" db="EMBL/GenBank/DDBJ databases">
        <authorList>
            <person name="Petersen C."/>
        </authorList>
    </citation>
    <scope>NUCLEOTIDE SEQUENCE</scope>
    <source>
        <strain evidence="9">IBT 30069</strain>
    </source>
</reference>
<evidence type="ECO:0000256" key="7">
    <source>
        <dbReference type="SAM" id="MobiDB-lite"/>
    </source>
</evidence>
<dbReference type="PANTHER" id="PTHR45644">
    <property type="entry name" value="AAA ATPASE, PUTATIVE (AFU_ORTHOLOGUE AFUA_2G12920)-RELATED-RELATED"/>
    <property type="match status" value="1"/>
</dbReference>
<feature type="domain" description="AAA+ ATPase" evidence="8">
    <location>
        <begin position="139"/>
        <end position="280"/>
    </location>
</feature>
<keyword evidence="5" id="KW-0496">Mitochondrion</keyword>
<dbReference type="InterPro" id="IPR003960">
    <property type="entry name" value="ATPase_AAA_CS"/>
</dbReference>
<accession>A0A9W9KKB7</accession>
<dbReference type="EMBL" id="JAPQKH010000003">
    <property type="protein sequence ID" value="KAJ5108901.1"/>
    <property type="molecule type" value="Genomic_DNA"/>
</dbReference>
<name>A0A9W9KKB7_9EURO</name>
<evidence type="ECO:0000256" key="3">
    <source>
        <dbReference type="ARBA" id="ARBA00022840"/>
    </source>
</evidence>
<evidence type="ECO:0000256" key="4">
    <source>
        <dbReference type="ARBA" id="ARBA00023054"/>
    </source>
</evidence>
<dbReference type="Gene3D" id="1.10.8.60">
    <property type="match status" value="1"/>
</dbReference>
<dbReference type="SMART" id="SM00382">
    <property type="entry name" value="AAA"/>
    <property type="match status" value="1"/>
</dbReference>
<dbReference type="AlphaFoldDB" id="A0A9W9KKB7"/>
<proteinExistence type="inferred from homology"/>
<feature type="compositionally biased region" description="Basic and acidic residues" evidence="7">
    <location>
        <begin position="419"/>
        <end position="431"/>
    </location>
</feature>
<evidence type="ECO:0000313" key="10">
    <source>
        <dbReference type="Proteomes" id="UP001149165"/>
    </source>
</evidence>
<evidence type="ECO:0000256" key="2">
    <source>
        <dbReference type="ARBA" id="ARBA00022741"/>
    </source>
</evidence>
<dbReference type="PANTHER" id="PTHR45644:SF3">
    <property type="entry name" value="FI08533P-RELATED"/>
    <property type="match status" value="1"/>
</dbReference>
<evidence type="ECO:0000256" key="1">
    <source>
        <dbReference type="ARBA" id="ARBA00004173"/>
    </source>
</evidence>
<sequence>MAPQGDRGGLPWVRFVQEIGMMIVTSMVAYGGVKLVLNHLTPPDPENQKQEEQRQKSAAVLRKIYGSKASKDGSPRPELVLNQYEQAIATELVDPKDIPVRWDDIAGLDDIIKDLKQSVIWPLMYPKLFAANPDTLRSAPSGVILEGPPGCGKTMIAKALAAESGASFINLNISTLTDKWYGESNRLVRAVFTLARKVQPCIIFIDEIDALLAKRSERDHEASGMVKAEFMTHWDGLQSESSTEGRQRIVVFGATNRSDAIDKAFIRRLGGKPIEVRPPDARGRAILFKKLLKNDYVDWVDLDLQEEKEDLIKMSISELIRKPLIWRTEGWTGSDIKDACVRAVNTTTPYETIEAMLSTGKDLNQVATEEVLNPVRLGNFFKDVEFRPIPQQTVITPVAQGKIVEEKEDWYTESETASSDDRAMRAESPDP</sequence>
<gene>
    <name evidence="9" type="ORF">N7456_005576</name>
</gene>
<evidence type="ECO:0000313" key="9">
    <source>
        <dbReference type="EMBL" id="KAJ5108901.1"/>
    </source>
</evidence>